<reference evidence="1 2" key="1">
    <citation type="journal article" date="2024" name="G3 (Bethesda)">
        <title>Genome assembly of Hibiscus sabdariffa L. provides insights into metabolisms of medicinal natural products.</title>
        <authorList>
            <person name="Kim T."/>
        </authorList>
    </citation>
    <scope>NUCLEOTIDE SEQUENCE [LARGE SCALE GENOMIC DNA]</scope>
    <source>
        <strain evidence="1">TK-2024</strain>
        <tissue evidence="1">Old leaves</tissue>
    </source>
</reference>
<name>A0ABR2TZ94_9ROSI</name>
<keyword evidence="2" id="KW-1185">Reference proteome</keyword>
<protein>
    <submittedName>
        <fullName evidence="1">Uncharacterized protein</fullName>
    </submittedName>
</protein>
<evidence type="ECO:0000313" key="1">
    <source>
        <dbReference type="EMBL" id="KAK9042798.1"/>
    </source>
</evidence>
<organism evidence="1 2">
    <name type="scientific">Hibiscus sabdariffa</name>
    <name type="common">roselle</name>
    <dbReference type="NCBI Taxonomy" id="183260"/>
    <lineage>
        <taxon>Eukaryota</taxon>
        <taxon>Viridiplantae</taxon>
        <taxon>Streptophyta</taxon>
        <taxon>Embryophyta</taxon>
        <taxon>Tracheophyta</taxon>
        <taxon>Spermatophyta</taxon>
        <taxon>Magnoliopsida</taxon>
        <taxon>eudicotyledons</taxon>
        <taxon>Gunneridae</taxon>
        <taxon>Pentapetalae</taxon>
        <taxon>rosids</taxon>
        <taxon>malvids</taxon>
        <taxon>Malvales</taxon>
        <taxon>Malvaceae</taxon>
        <taxon>Malvoideae</taxon>
        <taxon>Hibiscus</taxon>
    </lineage>
</organism>
<sequence>MRSCFAVFCPDFKFASQLREKTEASSITENRFDRDSNGIVDALKHQEDILEMGGVGKMVFHSSEGSETQIQYLELVSSPSRRVSAHSHAPEQPSMIGTAFLSLAHSKTPSFKDELLCIPEYSKKSAK</sequence>
<accession>A0ABR2TZ94</accession>
<dbReference type="Proteomes" id="UP001396334">
    <property type="component" value="Unassembled WGS sequence"/>
</dbReference>
<dbReference type="EMBL" id="JBBPBN010000003">
    <property type="protein sequence ID" value="KAK9042798.1"/>
    <property type="molecule type" value="Genomic_DNA"/>
</dbReference>
<comment type="caution">
    <text evidence="1">The sequence shown here is derived from an EMBL/GenBank/DDBJ whole genome shotgun (WGS) entry which is preliminary data.</text>
</comment>
<evidence type="ECO:0000313" key="2">
    <source>
        <dbReference type="Proteomes" id="UP001396334"/>
    </source>
</evidence>
<proteinExistence type="predicted"/>
<gene>
    <name evidence="1" type="ORF">V6N11_071155</name>
</gene>